<feature type="transmembrane region" description="Helical" evidence="1">
    <location>
        <begin position="12"/>
        <end position="31"/>
    </location>
</feature>
<dbReference type="RefSeq" id="WP_143073496.1">
    <property type="nucleotide sequence ID" value="NZ_FOGI01000006.1"/>
</dbReference>
<evidence type="ECO:0000313" key="2">
    <source>
        <dbReference type="EMBL" id="SER94435.1"/>
    </source>
</evidence>
<proteinExistence type="predicted"/>
<reference evidence="3" key="1">
    <citation type="submission" date="2016-10" db="EMBL/GenBank/DDBJ databases">
        <authorList>
            <person name="Varghese N."/>
            <person name="Submissions S."/>
        </authorList>
    </citation>
    <scope>NUCLEOTIDE SEQUENCE [LARGE SCALE GENOMIC DNA]</scope>
    <source>
        <strain evidence="3">DSM 44260</strain>
    </source>
</reference>
<sequence length="170" mass="18908">MGAVRSRSLGLFLAMVAVVVAVVVVGGWLAFRTAAHALFPDQCDQADERTAARLEREDVLAVVPPGVEGQARFTTMPCRDDDNVGAVGRDFLASGEYAEIETFYQQAFAERGWRLREQETVPSGNSDVGFCFEHPDFTNVVAVVRFSAEVPYHYMVMFRFRQVEYTCAPT</sequence>
<evidence type="ECO:0000313" key="3">
    <source>
        <dbReference type="Proteomes" id="UP000199051"/>
    </source>
</evidence>
<keyword evidence="1" id="KW-1133">Transmembrane helix</keyword>
<organism evidence="2 3">
    <name type="scientific">Actinokineospora terrae</name>
    <dbReference type="NCBI Taxonomy" id="155974"/>
    <lineage>
        <taxon>Bacteria</taxon>
        <taxon>Bacillati</taxon>
        <taxon>Actinomycetota</taxon>
        <taxon>Actinomycetes</taxon>
        <taxon>Pseudonocardiales</taxon>
        <taxon>Pseudonocardiaceae</taxon>
        <taxon>Actinokineospora</taxon>
    </lineage>
</organism>
<dbReference type="Proteomes" id="UP000199051">
    <property type="component" value="Unassembled WGS sequence"/>
</dbReference>
<keyword evidence="1" id="KW-0812">Transmembrane</keyword>
<keyword evidence="3" id="KW-1185">Reference proteome</keyword>
<evidence type="ECO:0000256" key="1">
    <source>
        <dbReference type="SAM" id="Phobius"/>
    </source>
</evidence>
<accession>A0A1H9TB02</accession>
<protein>
    <submittedName>
        <fullName evidence="2">Uncharacterized protein</fullName>
    </submittedName>
</protein>
<gene>
    <name evidence="2" type="ORF">SAMN04487818_106172</name>
</gene>
<keyword evidence="1" id="KW-0472">Membrane</keyword>
<name>A0A1H9TB02_9PSEU</name>
<dbReference type="AlphaFoldDB" id="A0A1H9TB02"/>
<dbReference type="EMBL" id="FOGI01000006">
    <property type="protein sequence ID" value="SER94435.1"/>
    <property type="molecule type" value="Genomic_DNA"/>
</dbReference>